<comment type="caution">
    <text evidence="4">The sequence shown here is derived from an EMBL/GenBank/DDBJ whole genome shotgun (WGS) entry which is preliminary data.</text>
</comment>
<accession>A0A3S5AKE0</accession>
<organism evidence="4 5">
    <name type="scientific">Protopolystoma xenopodis</name>
    <dbReference type="NCBI Taxonomy" id="117903"/>
    <lineage>
        <taxon>Eukaryota</taxon>
        <taxon>Metazoa</taxon>
        <taxon>Spiralia</taxon>
        <taxon>Lophotrochozoa</taxon>
        <taxon>Platyhelminthes</taxon>
        <taxon>Monogenea</taxon>
        <taxon>Polyopisthocotylea</taxon>
        <taxon>Polystomatidea</taxon>
        <taxon>Polystomatidae</taxon>
        <taxon>Protopolystoma</taxon>
    </lineage>
</organism>
<evidence type="ECO:0000256" key="1">
    <source>
        <dbReference type="ARBA" id="ARBA00004496"/>
    </source>
</evidence>
<evidence type="ECO:0000256" key="3">
    <source>
        <dbReference type="SAM" id="Coils"/>
    </source>
</evidence>
<keyword evidence="5" id="KW-1185">Reference proteome</keyword>
<dbReference type="Proteomes" id="UP000784294">
    <property type="component" value="Unassembled WGS sequence"/>
</dbReference>
<sequence>MSTNKQYYPGETRRFPLAAQSTPEAWAQQSHDILLASEHERMASQNLCALTDNISSDICKDITQRKDIVNTEFQKNLDKLESDRVRLSELLKKVSETT</sequence>
<name>A0A3S5AKE0_9PLAT</name>
<gene>
    <name evidence="4" type="ORF">PXEA_LOCUS32574</name>
</gene>
<feature type="coiled-coil region" evidence="3">
    <location>
        <begin position="70"/>
        <end position="97"/>
    </location>
</feature>
<proteinExistence type="predicted"/>
<dbReference type="AlphaFoldDB" id="A0A3S5AKE0"/>
<evidence type="ECO:0000313" key="5">
    <source>
        <dbReference type="Proteomes" id="UP000784294"/>
    </source>
</evidence>
<dbReference type="EMBL" id="CAAALY010260191">
    <property type="protein sequence ID" value="VEL39134.1"/>
    <property type="molecule type" value="Genomic_DNA"/>
</dbReference>
<keyword evidence="3" id="KW-0175">Coiled coil</keyword>
<comment type="subcellular location">
    <subcellularLocation>
        <location evidence="1">Cytoplasm</location>
    </subcellularLocation>
</comment>
<reference evidence="4" key="1">
    <citation type="submission" date="2018-11" db="EMBL/GenBank/DDBJ databases">
        <authorList>
            <consortium name="Pathogen Informatics"/>
        </authorList>
    </citation>
    <scope>NUCLEOTIDE SEQUENCE</scope>
</reference>
<dbReference type="GO" id="GO:0005929">
    <property type="term" value="C:cilium"/>
    <property type="evidence" value="ECO:0007669"/>
    <property type="project" value="UniProtKB-ARBA"/>
</dbReference>
<dbReference type="OrthoDB" id="5788000at2759"/>
<evidence type="ECO:0000313" key="4">
    <source>
        <dbReference type="EMBL" id="VEL39134.1"/>
    </source>
</evidence>
<keyword evidence="2" id="KW-0963">Cytoplasm</keyword>
<dbReference type="GO" id="GO:0005737">
    <property type="term" value="C:cytoplasm"/>
    <property type="evidence" value="ECO:0007669"/>
    <property type="project" value="UniProtKB-SubCell"/>
</dbReference>
<dbReference type="Pfam" id="PF03148">
    <property type="entry name" value="Tektin"/>
    <property type="match status" value="1"/>
</dbReference>
<dbReference type="InterPro" id="IPR048256">
    <property type="entry name" value="Tektin-like"/>
</dbReference>
<evidence type="ECO:0000256" key="2">
    <source>
        <dbReference type="ARBA" id="ARBA00022490"/>
    </source>
</evidence>
<protein>
    <submittedName>
        <fullName evidence="4">Uncharacterized protein</fullName>
    </submittedName>
</protein>